<organism evidence="2 3">
    <name type="scientific">Fusarium mangiferae</name>
    <name type="common">Mango malformation disease fungus</name>
    <dbReference type="NCBI Taxonomy" id="192010"/>
    <lineage>
        <taxon>Eukaryota</taxon>
        <taxon>Fungi</taxon>
        <taxon>Dikarya</taxon>
        <taxon>Ascomycota</taxon>
        <taxon>Pezizomycotina</taxon>
        <taxon>Sordariomycetes</taxon>
        <taxon>Hypocreomycetidae</taxon>
        <taxon>Hypocreales</taxon>
        <taxon>Nectriaceae</taxon>
        <taxon>Fusarium</taxon>
        <taxon>Fusarium fujikuroi species complex</taxon>
    </lineage>
</organism>
<evidence type="ECO:0000313" key="3">
    <source>
        <dbReference type="Proteomes" id="UP000184255"/>
    </source>
</evidence>
<feature type="region of interest" description="Disordered" evidence="1">
    <location>
        <begin position="1"/>
        <end position="20"/>
    </location>
</feature>
<sequence>MSNTDPSGSSPANSGKLSADNISRNLNINSEKDCFDLLFQEITALPERETLAPSSAPSMASQLSLISQRSSATDSTTRTNVWIAKTVRAAMSDALSKS</sequence>
<gene>
    <name evidence="2" type="ORF">FMAN_01720</name>
</gene>
<name>A0A1L7SK37_FUSMA</name>
<reference evidence="3" key="1">
    <citation type="journal article" date="2016" name="Genome Biol. Evol.">
        <title>Comparative 'omics' of the Fusarium fujikuroi species complex highlights differences in genetic potential and metabolite synthesis.</title>
        <authorList>
            <person name="Niehaus E.-M."/>
            <person name="Muensterkoetter M."/>
            <person name="Proctor R.H."/>
            <person name="Brown D.W."/>
            <person name="Sharon A."/>
            <person name="Idan Y."/>
            <person name="Oren-Young L."/>
            <person name="Sieber C.M."/>
            <person name="Novak O."/>
            <person name="Pencik A."/>
            <person name="Tarkowska D."/>
            <person name="Hromadova K."/>
            <person name="Freeman S."/>
            <person name="Maymon M."/>
            <person name="Elazar M."/>
            <person name="Youssef S.A."/>
            <person name="El-Shabrawy E.S.M."/>
            <person name="Shalaby A.B.A."/>
            <person name="Houterman P."/>
            <person name="Brock N.L."/>
            <person name="Burkhardt I."/>
            <person name="Tsavkelova E.A."/>
            <person name="Dickschat J.S."/>
            <person name="Galuszka P."/>
            <person name="Gueldener U."/>
            <person name="Tudzynski B."/>
        </authorList>
    </citation>
    <scope>NUCLEOTIDE SEQUENCE [LARGE SCALE GENOMIC DNA]</scope>
    <source>
        <strain evidence="3">MRC7560</strain>
    </source>
</reference>
<protein>
    <submittedName>
        <fullName evidence="2">Uncharacterized protein</fullName>
    </submittedName>
</protein>
<dbReference type="Proteomes" id="UP000184255">
    <property type="component" value="Unassembled WGS sequence"/>
</dbReference>
<keyword evidence="3" id="KW-1185">Reference proteome</keyword>
<dbReference type="RefSeq" id="XP_041677064.1">
    <property type="nucleotide sequence ID" value="XM_041822144.1"/>
</dbReference>
<proteinExistence type="predicted"/>
<evidence type="ECO:0000313" key="2">
    <source>
        <dbReference type="EMBL" id="CVK84793.1"/>
    </source>
</evidence>
<dbReference type="AlphaFoldDB" id="A0A1L7SK37"/>
<comment type="caution">
    <text evidence="2">The sequence shown here is derived from an EMBL/GenBank/DDBJ whole genome shotgun (WGS) entry which is preliminary data.</text>
</comment>
<dbReference type="EMBL" id="FCQH01000001">
    <property type="protein sequence ID" value="CVK84793.1"/>
    <property type="molecule type" value="Genomic_DNA"/>
</dbReference>
<dbReference type="GeneID" id="65080992"/>
<dbReference type="VEuPathDB" id="FungiDB:FMAN_01720"/>
<evidence type="ECO:0000256" key="1">
    <source>
        <dbReference type="SAM" id="MobiDB-lite"/>
    </source>
</evidence>
<accession>A0A1L7SK37</accession>